<reference evidence="1 2" key="1">
    <citation type="journal article" date="2013" name="Genome Announc.">
        <title>Genome Sequence of the Obligate Gammaproteobacterial Methanotroph Methylomicrobium album Strain BG8.</title>
        <authorList>
            <person name="Kits K.D."/>
            <person name="Kalyuzhnaya M.G."/>
            <person name="Klotz M.G."/>
            <person name="Jetten M.S."/>
            <person name="Op den Camp H.J."/>
            <person name="Vuilleumier S."/>
            <person name="Bringel F."/>
            <person name="Dispirito A.A."/>
            <person name="Murrell J.C."/>
            <person name="Bruce D."/>
            <person name="Cheng J.F."/>
            <person name="Copeland A."/>
            <person name="Goodwin L."/>
            <person name="Hauser L."/>
            <person name="Lajus A."/>
            <person name="Land M.L."/>
            <person name="Lapidus A."/>
            <person name="Lucas S."/>
            <person name="Medigue C."/>
            <person name="Pitluck S."/>
            <person name="Woyke T."/>
            <person name="Zeytun A."/>
            <person name="Stein L.Y."/>
        </authorList>
    </citation>
    <scope>NUCLEOTIDE SEQUENCE [LARGE SCALE GENOMIC DNA]</scope>
    <source>
        <strain evidence="1 2">BG8</strain>
    </source>
</reference>
<proteinExistence type="predicted"/>
<gene>
    <name evidence="1" type="ORF">Metal_0795</name>
</gene>
<name>H8GQW7_METAL</name>
<dbReference type="Proteomes" id="UP000005090">
    <property type="component" value="Chromosome"/>
</dbReference>
<evidence type="ECO:0000313" key="1">
    <source>
        <dbReference type="EMBL" id="EIC28626.1"/>
    </source>
</evidence>
<organism evidence="1 2">
    <name type="scientific">Methylomicrobium album BG8</name>
    <dbReference type="NCBI Taxonomy" id="686340"/>
    <lineage>
        <taxon>Bacteria</taxon>
        <taxon>Pseudomonadati</taxon>
        <taxon>Pseudomonadota</taxon>
        <taxon>Gammaproteobacteria</taxon>
        <taxon>Methylococcales</taxon>
        <taxon>Methylococcaceae</taxon>
        <taxon>Methylomicrobium</taxon>
    </lineage>
</organism>
<sequence>MTIQKEFILRYRGSEHVRFEIPSAFCTAGAADALTGKLLAVDGIYRVKVYRSQKKLAIRYQETVHDFVGLCRLLFRIVGDLEKDVLAAVKPKILQAARQRVGDRFKNLQAFRWFGRKYDDARETLQAAKIVGKGLTQPGKFFKDPEKMVIDFLNDVLVLFLIRLHWDHITKEWIPRPLKYRYEWMAVFYMIYLLMRSRRPR</sequence>
<dbReference type="eggNOG" id="ENOG50331PN">
    <property type="taxonomic scope" value="Bacteria"/>
</dbReference>
<dbReference type="RefSeq" id="WP_005369848.1">
    <property type="nucleotide sequence ID" value="NZ_CM001475.1"/>
</dbReference>
<dbReference type="STRING" id="686340.Metal_0795"/>
<dbReference type="AlphaFoldDB" id="H8GQW7"/>
<dbReference type="EMBL" id="CM001475">
    <property type="protein sequence ID" value="EIC28626.1"/>
    <property type="molecule type" value="Genomic_DNA"/>
</dbReference>
<keyword evidence="2" id="KW-1185">Reference proteome</keyword>
<dbReference type="HOGENOM" id="CLU_1224227_0_0_6"/>
<protein>
    <submittedName>
        <fullName evidence="1">Uncharacterized protein</fullName>
    </submittedName>
</protein>
<evidence type="ECO:0000313" key="2">
    <source>
        <dbReference type="Proteomes" id="UP000005090"/>
    </source>
</evidence>
<accession>H8GQW7</accession>